<dbReference type="EMBL" id="DYUZ01000034">
    <property type="protein sequence ID" value="HJG38070.1"/>
    <property type="molecule type" value="Genomic_DNA"/>
</dbReference>
<protein>
    <submittedName>
        <fullName evidence="1">Uncharacterized protein</fullName>
    </submittedName>
</protein>
<accession>A0A921IXY6</accession>
<name>A0A921IXY6_9ACTN</name>
<organism evidence="1 2">
    <name type="scientific">Enorma phocaeensis</name>
    <dbReference type="NCBI Taxonomy" id="1871019"/>
    <lineage>
        <taxon>Bacteria</taxon>
        <taxon>Bacillati</taxon>
        <taxon>Actinomycetota</taxon>
        <taxon>Coriobacteriia</taxon>
        <taxon>Coriobacteriales</taxon>
        <taxon>Coriobacteriaceae</taxon>
        <taxon>Enorma</taxon>
    </lineage>
</organism>
<proteinExistence type="predicted"/>
<reference evidence="1" key="1">
    <citation type="journal article" date="2021" name="PeerJ">
        <title>Extensive microbial diversity within the chicken gut microbiome revealed by metagenomics and culture.</title>
        <authorList>
            <person name="Gilroy R."/>
            <person name="Ravi A."/>
            <person name="Getino M."/>
            <person name="Pursley I."/>
            <person name="Horton D.L."/>
            <person name="Alikhan N.F."/>
            <person name="Baker D."/>
            <person name="Gharbi K."/>
            <person name="Hall N."/>
            <person name="Watson M."/>
            <person name="Adriaenssens E.M."/>
            <person name="Foster-Nyarko E."/>
            <person name="Jarju S."/>
            <person name="Secka A."/>
            <person name="Antonio M."/>
            <person name="Oren A."/>
            <person name="Chaudhuri R.R."/>
            <person name="La Ragione R."/>
            <person name="Hildebrand F."/>
            <person name="Pallen M.J."/>
        </authorList>
    </citation>
    <scope>NUCLEOTIDE SEQUENCE</scope>
    <source>
        <strain evidence="1">ChiHjej13B12-9602</strain>
    </source>
</reference>
<dbReference type="Proteomes" id="UP000753256">
    <property type="component" value="Unassembled WGS sequence"/>
</dbReference>
<dbReference type="AlphaFoldDB" id="A0A921IXY6"/>
<reference evidence="1" key="2">
    <citation type="submission" date="2021-09" db="EMBL/GenBank/DDBJ databases">
        <authorList>
            <person name="Gilroy R."/>
        </authorList>
    </citation>
    <scope>NUCLEOTIDE SEQUENCE</scope>
    <source>
        <strain evidence="1">ChiHjej13B12-9602</strain>
    </source>
</reference>
<dbReference type="RefSeq" id="WP_273191196.1">
    <property type="nucleotide sequence ID" value="NZ_DYUZ01000034.1"/>
</dbReference>
<gene>
    <name evidence="1" type="ORF">K8V70_09505</name>
</gene>
<sequence>MDRHAIVTSDLDVVGRYWNDRKFEFLGPANDLFLSFVDPAFCHGEEPRMEPDDLNMLFTNWLLFEFPVFDRKTPLEEFIAHPPKGSDPTRLMRLEQVARTQFFSRFAILDKDPGTGVAALSDVVTKRRYDVSDPFLCEKGRWKDGSIGMRIACVDGYWHIVGQTRLYDRARPEHTDRDGPGFFHEEDRILRPEAQHMGFYLRMLRDIIGIEGRYRHTTSIRHDTETAAGKPQP</sequence>
<evidence type="ECO:0000313" key="1">
    <source>
        <dbReference type="EMBL" id="HJG38070.1"/>
    </source>
</evidence>
<evidence type="ECO:0000313" key="2">
    <source>
        <dbReference type="Proteomes" id="UP000753256"/>
    </source>
</evidence>
<comment type="caution">
    <text evidence="1">The sequence shown here is derived from an EMBL/GenBank/DDBJ whole genome shotgun (WGS) entry which is preliminary data.</text>
</comment>